<gene>
    <name evidence="1" type="ORF">MHBO_000844</name>
</gene>
<dbReference type="EMBL" id="JBDODL010000166">
    <property type="protein sequence ID" value="MES1918961.1"/>
    <property type="molecule type" value="Genomic_DNA"/>
</dbReference>
<evidence type="ECO:0000313" key="2">
    <source>
        <dbReference type="Proteomes" id="UP001439008"/>
    </source>
</evidence>
<keyword evidence="2" id="KW-1185">Reference proteome</keyword>
<organism evidence="1 2">
    <name type="scientific">Bonamia ostreae</name>
    <dbReference type="NCBI Taxonomy" id="126728"/>
    <lineage>
        <taxon>Eukaryota</taxon>
        <taxon>Sar</taxon>
        <taxon>Rhizaria</taxon>
        <taxon>Endomyxa</taxon>
        <taxon>Ascetosporea</taxon>
        <taxon>Haplosporida</taxon>
        <taxon>Bonamia</taxon>
    </lineage>
</organism>
<reference evidence="1 2" key="1">
    <citation type="journal article" date="2024" name="BMC Biol.">
        <title>Comparative genomics of Ascetosporea gives new insight into the evolutionary basis for animal parasitism in Rhizaria.</title>
        <authorList>
            <person name="Hiltunen Thoren M."/>
            <person name="Onut-Brannstrom I."/>
            <person name="Alfjorden A."/>
            <person name="Peckova H."/>
            <person name="Swords F."/>
            <person name="Hooper C."/>
            <person name="Holzer A.S."/>
            <person name="Bass D."/>
            <person name="Burki F."/>
        </authorList>
    </citation>
    <scope>NUCLEOTIDE SEQUENCE [LARGE SCALE GENOMIC DNA]</scope>
    <source>
        <strain evidence="1">20-A016</strain>
    </source>
</reference>
<name>A0ABV2AH20_9EUKA</name>
<protein>
    <submittedName>
        <fullName evidence="1">Uncharacterized protein</fullName>
    </submittedName>
</protein>
<evidence type="ECO:0000313" key="1">
    <source>
        <dbReference type="EMBL" id="MES1918961.1"/>
    </source>
</evidence>
<proteinExistence type="predicted"/>
<accession>A0ABV2AH20</accession>
<dbReference type="Proteomes" id="UP001439008">
    <property type="component" value="Unassembled WGS sequence"/>
</dbReference>
<comment type="caution">
    <text evidence="1">The sequence shown here is derived from an EMBL/GenBank/DDBJ whole genome shotgun (WGS) entry which is preliminary data.</text>
</comment>
<sequence>MEPKMRKKFKSTENLKLEETENLKQIKNLKENKEVRKRRGLSDITNKKNFKNLQQTKKPKTSKEKIKIANVKKSRYENESSKSDFSDVEFVYPLEKAGKDKIVKDIFETIVEKITIAKEKIDKLDSPENFTELKIKPDKNREIEEDLAKMSNYKIESNLSFETILSQIAEDCIEN</sequence>